<dbReference type="InterPro" id="IPR036147">
    <property type="entry name" value="Anti-sigma_E_RseA_N_sf"/>
</dbReference>
<reference evidence="4" key="1">
    <citation type="submission" date="2016-10" db="EMBL/GenBank/DDBJ databases">
        <authorList>
            <person name="Varghese N."/>
            <person name="Submissions S."/>
        </authorList>
    </citation>
    <scope>NUCLEOTIDE SEQUENCE [LARGE SCALE GENOMIC DNA]</scope>
    <source>
        <strain evidence="4">CGMCC 1.6981</strain>
    </source>
</reference>
<dbReference type="PANTHER" id="PTHR38104">
    <property type="match status" value="1"/>
</dbReference>
<organism evidence="3 4">
    <name type="scientific">Halomonas korlensis</name>
    <dbReference type="NCBI Taxonomy" id="463301"/>
    <lineage>
        <taxon>Bacteria</taxon>
        <taxon>Pseudomonadati</taxon>
        <taxon>Pseudomonadota</taxon>
        <taxon>Gammaproteobacteria</taxon>
        <taxon>Oceanospirillales</taxon>
        <taxon>Halomonadaceae</taxon>
        <taxon>Halomonas</taxon>
    </lineage>
</organism>
<dbReference type="Gene3D" id="1.10.10.880">
    <property type="entry name" value="Anti sigma-E protein RseA, N-terminal domain"/>
    <property type="match status" value="1"/>
</dbReference>
<dbReference type="Pfam" id="PF03872">
    <property type="entry name" value="RseA_N"/>
    <property type="match status" value="1"/>
</dbReference>
<dbReference type="Proteomes" id="UP000198693">
    <property type="component" value="Unassembled WGS sequence"/>
</dbReference>
<evidence type="ECO:0000259" key="2">
    <source>
        <dbReference type="Pfam" id="PF03872"/>
    </source>
</evidence>
<dbReference type="InterPro" id="IPR005572">
    <property type="entry name" value="Anti-sigma_E_RseA_N"/>
</dbReference>
<dbReference type="PANTHER" id="PTHR38104:SF1">
    <property type="entry name" value="ANTI-SIGMA-E FACTOR RSEA"/>
    <property type="match status" value="1"/>
</dbReference>
<dbReference type="CDD" id="cd16328">
    <property type="entry name" value="RseA_N"/>
    <property type="match status" value="1"/>
</dbReference>
<dbReference type="RefSeq" id="WP_089797332.1">
    <property type="nucleotide sequence ID" value="NZ_FPBP01000017.1"/>
</dbReference>
<feature type="region of interest" description="Disordered" evidence="1">
    <location>
        <begin position="198"/>
        <end position="217"/>
    </location>
</feature>
<evidence type="ECO:0000256" key="1">
    <source>
        <dbReference type="SAM" id="MobiDB-lite"/>
    </source>
</evidence>
<dbReference type="OrthoDB" id="5734981at2"/>
<keyword evidence="4" id="KW-1185">Reference proteome</keyword>
<proteinExistence type="predicted"/>
<evidence type="ECO:0000313" key="4">
    <source>
        <dbReference type="Proteomes" id="UP000198693"/>
    </source>
</evidence>
<feature type="domain" description="Anti sigma-E protein RseA N-terminal" evidence="2">
    <location>
        <begin position="6"/>
        <end position="73"/>
    </location>
</feature>
<dbReference type="AlphaFoldDB" id="A0A1I7KBH9"/>
<protein>
    <submittedName>
        <fullName evidence="3">Sigma-E factor negative regulatory protein RseA</fullName>
    </submittedName>
</protein>
<dbReference type="SUPFAM" id="SSF89069">
    <property type="entry name" value="N-terminal, cytoplasmic domain of anti-sigmaE factor RseA"/>
    <property type="match status" value="1"/>
</dbReference>
<gene>
    <name evidence="3" type="ORF">SAMN04487955_11735</name>
</gene>
<accession>A0A1I7KBH9</accession>
<dbReference type="EMBL" id="FPBP01000017">
    <property type="protein sequence ID" value="SFU94765.1"/>
    <property type="molecule type" value="Genomic_DNA"/>
</dbReference>
<dbReference type="InterPro" id="IPR052383">
    <property type="entry name" value="Anti-sigma-E_RseA-like"/>
</dbReference>
<dbReference type="STRING" id="463301.SAMN04487955_11735"/>
<sequence>MSQNARESLSALMDNEGDELELRRVLKSLDDSPDAAETWRRYHLMRSMMRREPGVDVATDLSAGIMTRLDSEQPPERVDHPLERRTIPFGRSAGIAAAVSLIVIGGAQFYNGAGSNSSEPSFAAEGESTQAAPVSLGAGEGASVNNPTRPSLVDLPLFQSPAGSSNGGQGLMTVGVGQGPGTTGGTNNGAFFGNAGLDNPLFMAPSPRQSQRADEEQARLLQSYLDRHAEGSAYRSGDTWMPLLRASGSESLGEH</sequence>
<dbReference type="GO" id="GO:0016989">
    <property type="term" value="F:sigma factor antagonist activity"/>
    <property type="evidence" value="ECO:0007669"/>
    <property type="project" value="InterPro"/>
</dbReference>
<name>A0A1I7KBH9_9GAMM</name>
<evidence type="ECO:0000313" key="3">
    <source>
        <dbReference type="EMBL" id="SFU94765.1"/>
    </source>
</evidence>